<protein>
    <submittedName>
        <fullName evidence="4">Sir2 silent information regulator family NAD-dependent deacetylase</fullName>
    </submittedName>
</protein>
<feature type="domain" description="Deacetylase sirtuin-type" evidence="3">
    <location>
        <begin position="1"/>
        <end position="288"/>
    </location>
</feature>
<dbReference type="Proteomes" id="UP000260649">
    <property type="component" value="Unassembled WGS sequence"/>
</dbReference>
<evidence type="ECO:0000256" key="1">
    <source>
        <dbReference type="ARBA" id="ARBA00023027"/>
    </source>
</evidence>
<feature type="binding site" evidence="2">
    <location>
        <position position="176"/>
    </location>
    <ligand>
        <name>Zn(2+)</name>
        <dbReference type="ChEBI" id="CHEBI:29105"/>
    </ligand>
</feature>
<dbReference type="GO" id="GO:0017136">
    <property type="term" value="F:histone deacetylase activity, NAD-dependent"/>
    <property type="evidence" value="ECO:0007669"/>
    <property type="project" value="TreeGrafter"/>
</dbReference>
<comment type="caution">
    <text evidence="4">The sequence shown here is derived from an EMBL/GenBank/DDBJ whole genome shotgun (WGS) entry which is preliminary data.</text>
</comment>
<name>A0A3E2B1J2_9FIRM</name>
<dbReference type="GO" id="GO:0046872">
    <property type="term" value="F:metal ion binding"/>
    <property type="evidence" value="ECO:0007669"/>
    <property type="project" value="UniProtKB-KW"/>
</dbReference>
<feature type="binding site" evidence="2">
    <location>
        <position position="145"/>
    </location>
    <ligand>
        <name>Zn(2+)</name>
        <dbReference type="ChEBI" id="CHEBI:29105"/>
    </ligand>
</feature>
<feature type="binding site" evidence="2">
    <location>
        <position position="141"/>
    </location>
    <ligand>
        <name>Zn(2+)</name>
        <dbReference type="ChEBI" id="CHEBI:29105"/>
    </ligand>
</feature>
<dbReference type="SUPFAM" id="SSF52467">
    <property type="entry name" value="DHS-like NAD/FAD-binding domain"/>
    <property type="match status" value="1"/>
</dbReference>
<dbReference type="PROSITE" id="PS50305">
    <property type="entry name" value="SIRTUIN"/>
    <property type="match status" value="1"/>
</dbReference>
<keyword evidence="2" id="KW-0862">Zinc</keyword>
<sequence length="295" mass="33883">MNSTNANWKDIARLRETIQTAEAIIIGAGAGLSTSAGFSYSGRRFKENFPDFIAKYGFSDMYSAGFYPYETLEEHWAYWSRYIFINRYQNPPKPVYQNLFHLVQSKDYFVLTTNVDHCFQKAGFDKQRLFYTQGDYGLWQCSKPCHNRTYDNETVVKRMVREQKAMRVPSELVPYCPLCGAPMSMNLRADSTFVEDAGWDKAANRYQNFLRQHKGQHILYLELGVGENTPGIIKYPFWNMTHQNANATYACVNLSEADIPAEIKPQSIGVYGDIGDVLREIVPQRQTPLRRPTAG</sequence>
<keyword evidence="1" id="KW-0520">NAD</keyword>
<reference evidence="4 5" key="1">
    <citation type="submission" date="2018-07" db="EMBL/GenBank/DDBJ databases">
        <title>GABA Modulating Bacteria of the Human Gut Microbiota.</title>
        <authorList>
            <person name="Strandwitz P."/>
            <person name="Kim K.H."/>
            <person name="Terekhova D."/>
            <person name="Liu J.K."/>
            <person name="Sharma A."/>
            <person name="Levering J."/>
            <person name="Mcdonald D."/>
            <person name="Dietrich D."/>
            <person name="Ramadhar T.R."/>
            <person name="Lekbua A."/>
            <person name="Mroue N."/>
            <person name="Liston C."/>
            <person name="Stewart E.J."/>
            <person name="Dubin M.J."/>
            <person name="Zengler K."/>
            <person name="Knight R."/>
            <person name="Gilbert J.A."/>
            <person name="Clardy J."/>
            <person name="Lewis K."/>
        </authorList>
    </citation>
    <scope>NUCLEOTIDE SEQUENCE [LARGE SCALE GENOMIC DNA]</scope>
    <source>
        <strain evidence="4 5">KLE1738</strain>
    </source>
</reference>
<dbReference type="GeneID" id="97996072"/>
<accession>A0A3E2B1J2</accession>
<dbReference type="PANTHER" id="PTHR11085">
    <property type="entry name" value="NAD-DEPENDENT PROTEIN DEACYLASE SIRTUIN-5, MITOCHONDRIAL-RELATED"/>
    <property type="match status" value="1"/>
</dbReference>
<dbReference type="AlphaFoldDB" id="A0A3E2B1J2"/>
<dbReference type="OrthoDB" id="394960at2"/>
<evidence type="ECO:0000259" key="3">
    <source>
        <dbReference type="PROSITE" id="PS50305"/>
    </source>
</evidence>
<evidence type="ECO:0000256" key="2">
    <source>
        <dbReference type="PROSITE-ProRule" id="PRU00236"/>
    </source>
</evidence>
<dbReference type="InterPro" id="IPR029035">
    <property type="entry name" value="DHS-like_NAD/FAD-binding_dom"/>
</dbReference>
<dbReference type="GO" id="GO:0070403">
    <property type="term" value="F:NAD+ binding"/>
    <property type="evidence" value="ECO:0007669"/>
    <property type="project" value="TreeGrafter"/>
</dbReference>
<dbReference type="InterPro" id="IPR050134">
    <property type="entry name" value="NAD-dep_sirtuin_deacylases"/>
</dbReference>
<keyword evidence="2" id="KW-0479">Metal-binding</keyword>
<gene>
    <name evidence="4" type="ORF">DV520_10030</name>
</gene>
<dbReference type="RefSeq" id="WP_021919877.1">
    <property type="nucleotide sequence ID" value="NZ_CAKXKJ010000005.1"/>
</dbReference>
<organism evidence="4 5">
    <name type="scientific">Evtepia gabavorous</name>
    <dbReference type="NCBI Taxonomy" id="2211183"/>
    <lineage>
        <taxon>Bacteria</taxon>
        <taxon>Bacillati</taxon>
        <taxon>Bacillota</taxon>
        <taxon>Clostridia</taxon>
        <taxon>Eubacteriales</taxon>
        <taxon>Evtepia</taxon>
    </lineage>
</organism>
<dbReference type="Gene3D" id="3.40.50.1220">
    <property type="entry name" value="TPP-binding domain"/>
    <property type="match status" value="1"/>
</dbReference>
<evidence type="ECO:0000313" key="4">
    <source>
        <dbReference type="EMBL" id="RFT05913.1"/>
    </source>
</evidence>
<proteinExistence type="predicted"/>
<keyword evidence="5" id="KW-1185">Reference proteome</keyword>
<evidence type="ECO:0000313" key="5">
    <source>
        <dbReference type="Proteomes" id="UP000260649"/>
    </source>
</evidence>
<comment type="caution">
    <text evidence="2">Lacks conserved residue(s) required for the propagation of feature annotation.</text>
</comment>
<dbReference type="PANTHER" id="PTHR11085:SF10">
    <property type="entry name" value="NAD-DEPENDENT PROTEIN DEACYLASE SIRTUIN-5, MITOCHONDRIAL-RELATED"/>
    <property type="match status" value="1"/>
</dbReference>
<dbReference type="InterPro" id="IPR026590">
    <property type="entry name" value="Ssirtuin_cat_dom"/>
</dbReference>
<dbReference type="EMBL" id="QQRQ01000022">
    <property type="protein sequence ID" value="RFT05913.1"/>
    <property type="molecule type" value="Genomic_DNA"/>
</dbReference>
<feature type="binding site" evidence="2">
    <location>
        <position position="179"/>
    </location>
    <ligand>
        <name>Zn(2+)</name>
        <dbReference type="ChEBI" id="CHEBI:29105"/>
    </ligand>
</feature>